<dbReference type="Proteomes" id="UP000193083">
    <property type="component" value="Unassembled WGS sequence"/>
</dbReference>
<feature type="signal peptide" evidence="1">
    <location>
        <begin position="1"/>
        <end position="20"/>
    </location>
</feature>
<sequence>MRSKLAILRALPLAAGLAVAAVPAFAGDLYGERYHADSFGNLIVYSPAGYKRIIVGQGHVLAEYQAQEGVAEPEAYYDEGDRGSYRNCRTVPGMFKGRSYMYGLPDGVVPTPARRICD</sequence>
<dbReference type="OrthoDB" id="8115733at2"/>
<evidence type="ECO:0000313" key="2">
    <source>
        <dbReference type="EMBL" id="SMH57358.1"/>
    </source>
</evidence>
<dbReference type="EMBL" id="FXBL01000004">
    <property type="protein sequence ID" value="SMH57358.1"/>
    <property type="molecule type" value="Genomic_DNA"/>
</dbReference>
<dbReference type="RefSeq" id="WP_085467320.1">
    <property type="nucleotide sequence ID" value="NZ_FXBL01000004.1"/>
</dbReference>
<dbReference type="AlphaFoldDB" id="A0A1X7Q033"/>
<keyword evidence="1" id="KW-0732">Signal</keyword>
<evidence type="ECO:0000256" key="1">
    <source>
        <dbReference type="SAM" id="SignalP"/>
    </source>
</evidence>
<evidence type="ECO:0000313" key="3">
    <source>
        <dbReference type="Proteomes" id="UP000193083"/>
    </source>
</evidence>
<protein>
    <submittedName>
        <fullName evidence="2">Uncharacterized protein</fullName>
    </submittedName>
</protein>
<feature type="chain" id="PRO_5012010565" evidence="1">
    <location>
        <begin position="21"/>
        <end position="118"/>
    </location>
</feature>
<reference evidence="2 3" key="1">
    <citation type="submission" date="2017-04" db="EMBL/GenBank/DDBJ databases">
        <authorList>
            <person name="Afonso C.L."/>
            <person name="Miller P.J."/>
            <person name="Scott M.A."/>
            <person name="Spackman E."/>
            <person name="Goraichik I."/>
            <person name="Dimitrov K.M."/>
            <person name="Suarez D.L."/>
            <person name="Swayne D.E."/>
        </authorList>
    </citation>
    <scope>NUCLEOTIDE SEQUENCE [LARGE SCALE GENOMIC DNA]</scope>
    <source>
        <strain evidence="2 3">B5P</strain>
    </source>
</reference>
<name>A0A1X7Q033_9HYPH</name>
<gene>
    <name evidence="2" type="ORF">SAMN02982922_5766</name>
</gene>
<organism evidence="2 3">
    <name type="scientific">Mesorhizobium australicum</name>
    <dbReference type="NCBI Taxonomy" id="536018"/>
    <lineage>
        <taxon>Bacteria</taxon>
        <taxon>Pseudomonadati</taxon>
        <taxon>Pseudomonadota</taxon>
        <taxon>Alphaproteobacteria</taxon>
        <taxon>Hyphomicrobiales</taxon>
        <taxon>Phyllobacteriaceae</taxon>
        <taxon>Mesorhizobium</taxon>
    </lineage>
</organism>
<proteinExistence type="predicted"/>
<accession>A0A1X7Q033</accession>
<keyword evidence="3" id="KW-1185">Reference proteome</keyword>